<evidence type="ECO:0000313" key="2">
    <source>
        <dbReference type="Proteomes" id="UP000003100"/>
    </source>
</evidence>
<dbReference type="eggNOG" id="ENOG5032YE0">
    <property type="taxonomic scope" value="Bacteria"/>
</dbReference>
<dbReference type="PATRIC" id="fig|476272.21.peg.2141"/>
<keyword evidence="2" id="KW-1185">Reference proteome</keyword>
<reference evidence="1 2" key="2">
    <citation type="submission" date="2009-02" db="EMBL/GenBank/DDBJ databases">
        <title>Draft genome sequence of Blautia hydrogenotrophica DSM 10507 (Ruminococcus hydrogenotrophicus DSM 10507).</title>
        <authorList>
            <person name="Sudarsanam P."/>
            <person name="Ley R."/>
            <person name="Guruge J."/>
            <person name="Turnbaugh P.J."/>
            <person name="Mahowald M."/>
            <person name="Liep D."/>
            <person name="Gordon J."/>
        </authorList>
    </citation>
    <scope>NUCLEOTIDE SEQUENCE [LARGE SCALE GENOMIC DNA]</scope>
    <source>
        <strain evidence="2">DSM 10507 / JCM 14656 / S5a33</strain>
    </source>
</reference>
<dbReference type="Proteomes" id="UP000003100">
    <property type="component" value="Unassembled WGS sequence"/>
</dbReference>
<organism evidence="1 2">
    <name type="scientific">Blautia hydrogenotrophica (strain DSM 10507 / JCM 14656 / S5a33)</name>
    <name type="common">Ruminococcus hydrogenotrophicus</name>
    <dbReference type="NCBI Taxonomy" id="476272"/>
    <lineage>
        <taxon>Bacteria</taxon>
        <taxon>Bacillati</taxon>
        <taxon>Bacillota</taxon>
        <taxon>Clostridia</taxon>
        <taxon>Lachnospirales</taxon>
        <taxon>Lachnospiraceae</taxon>
        <taxon>Blautia</taxon>
    </lineage>
</organism>
<dbReference type="RefSeq" id="WP_005948612.1">
    <property type="nucleotide sequence ID" value="NZ_CP136423.1"/>
</dbReference>
<protein>
    <recommendedName>
        <fullName evidence="3">Peptidase C39-like domain-containing protein</fullName>
    </recommendedName>
</protein>
<proteinExistence type="predicted"/>
<dbReference type="EMBL" id="ACBZ01000090">
    <property type="protein sequence ID" value="EEG49292.1"/>
    <property type="molecule type" value="Genomic_DNA"/>
</dbReference>
<evidence type="ECO:0008006" key="3">
    <source>
        <dbReference type="Google" id="ProtNLM"/>
    </source>
</evidence>
<reference evidence="1 2" key="1">
    <citation type="submission" date="2009-01" db="EMBL/GenBank/DDBJ databases">
        <authorList>
            <person name="Fulton L."/>
            <person name="Clifton S."/>
            <person name="Fulton B."/>
            <person name="Xu J."/>
            <person name="Minx P."/>
            <person name="Pepin K.H."/>
            <person name="Johnson M."/>
            <person name="Bhonagiri V."/>
            <person name="Nash W.E."/>
            <person name="Mardis E.R."/>
            <person name="Wilson R.K."/>
        </authorList>
    </citation>
    <scope>NUCLEOTIDE SEQUENCE [LARGE SCALE GENOMIC DNA]</scope>
    <source>
        <strain evidence="2">DSM 10507 / JCM 14656 / S5a33</strain>
    </source>
</reference>
<dbReference type="AlphaFoldDB" id="C0CLQ7"/>
<comment type="caution">
    <text evidence="1">The sequence shown here is derived from an EMBL/GenBank/DDBJ whole genome shotgun (WGS) entry which is preliminary data.</text>
</comment>
<gene>
    <name evidence="1" type="ORF">RUMHYD_01764</name>
</gene>
<name>C0CLQ7_BLAHS</name>
<dbReference type="GeneID" id="86822035"/>
<evidence type="ECO:0000313" key="1">
    <source>
        <dbReference type="EMBL" id="EEG49292.1"/>
    </source>
</evidence>
<sequence length="125" mass="14621">MSRWKPYNPNPRASNVGDCTVRAISKALNQDWETTYAGLSFMGFSLSDMPSANHVWSAYLRRKGFRRHLVDDHNQDIYTVRDFCEDNPKGTYILAIDGHVVCVQDGYYWDSWDSGNEIPIYYWER</sequence>
<dbReference type="HOGENOM" id="CLU_1988309_0_0_9"/>
<accession>C0CLQ7</accession>